<evidence type="ECO:0000313" key="2">
    <source>
        <dbReference type="EMBL" id="MET4582001.1"/>
    </source>
</evidence>
<dbReference type="RefSeq" id="WP_354024156.1">
    <property type="nucleotide sequence ID" value="NZ_JBEPSJ010000001.1"/>
</dbReference>
<proteinExistence type="predicted"/>
<reference evidence="2 3" key="1">
    <citation type="submission" date="2024-06" db="EMBL/GenBank/DDBJ databases">
        <title>Sorghum-associated microbial communities from plants grown in Nebraska, USA.</title>
        <authorList>
            <person name="Schachtman D."/>
        </authorList>
    </citation>
    <scope>NUCLEOTIDE SEQUENCE [LARGE SCALE GENOMIC DNA]</scope>
    <source>
        <strain evidence="2 3">2857</strain>
    </source>
</reference>
<keyword evidence="1" id="KW-1133">Transmembrane helix</keyword>
<feature type="transmembrane region" description="Helical" evidence="1">
    <location>
        <begin position="75"/>
        <end position="93"/>
    </location>
</feature>
<accession>A0ABV2QLU5</accession>
<feature type="transmembrane region" description="Helical" evidence="1">
    <location>
        <begin position="35"/>
        <end position="63"/>
    </location>
</feature>
<feature type="transmembrane region" description="Helical" evidence="1">
    <location>
        <begin position="249"/>
        <end position="269"/>
    </location>
</feature>
<gene>
    <name evidence="2" type="ORF">ABIE21_001491</name>
</gene>
<dbReference type="EMBL" id="JBEPSJ010000001">
    <property type="protein sequence ID" value="MET4582001.1"/>
    <property type="molecule type" value="Genomic_DNA"/>
</dbReference>
<keyword evidence="3" id="KW-1185">Reference proteome</keyword>
<feature type="transmembrane region" description="Helical" evidence="1">
    <location>
        <begin position="113"/>
        <end position="135"/>
    </location>
</feature>
<name>A0ABV2QLU5_9MICO</name>
<dbReference type="Proteomes" id="UP001549257">
    <property type="component" value="Unassembled WGS sequence"/>
</dbReference>
<organism evidence="2 3">
    <name type="scientific">Conyzicola nivalis</name>
    <dbReference type="NCBI Taxonomy" id="1477021"/>
    <lineage>
        <taxon>Bacteria</taxon>
        <taxon>Bacillati</taxon>
        <taxon>Actinomycetota</taxon>
        <taxon>Actinomycetes</taxon>
        <taxon>Micrococcales</taxon>
        <taxon>Microbacteriaceae</taxon>
        <taxon>Conyzicola</taxon>
    </lineage>
</organism>
<protein>
    <submittedName>
        <fullName evidence="2">Uncharacterized protein</fullName>
    </submittedName>
</protein>
<comment type="caution">
    <text evidence="2">The sequence shown here is derived from an EMBL/GenBank/DDBJ whole genome shotgun (WGS) entry which is preliminary data.</text>
</comment>
<sequence>MILLALLLGALGIADLVRARSSSLPRLWLAAFLGIAAFLLASIGSGQHWWWSPVAAAAVIGWLASTRESDGSHRAGYWAVGGIAAVVVVAFVWGPLLPPVSGPIVDWYRELPYTALSVVPFTSFALTIGGALFLVETANVIVRLALRGEKTRTAEVLAAESSTPPVRMTTRRSWWRSSSAAAEPPTPAPVAPFTELKGGRFIGPLERLFLLALVLAGAFTAVAAIVAAKGIIRFPEISKDAVGGSKAEYFLVGSFASWALVLLVVLQIVTGSTRL</sequence>
<evidence type="ECO:0000256" key="1">
    <source>
        <dbReference type="SAM" id="Phobius"/>
    </source>
</evidence>
<keyword evidence="1" id="KW-0812">Transmembrane</keyword>
<feature type="transmembrane region" description="Helical" evidence="1">
    <location>
        <begin position="208"/>
        <end position="229"/>
    </location>
</feature>
<evidence type="ECO:0000313" key="3">
    <source>
        <dbReference type="Proteomes" id="UP001549257"/>
    </source>
</evidence>
<keyword evidence="1" id="KW-0472">Membrane</keyword>